<evidence type="ECO:0000256" key="3">
    <source>
        <dbReference type="ARBA" id="ARBA00023002"/>
    </source>
</evidence>
<accession>A0A7V5LZ29</accession>
<dbReference type="Pfam" id="PF13561">
    <property type="entry name" value="adh_short_C2"/>
    <property type="match status" value="1"/>
</dbReference>
<name>A0A7V5LZ29_UNCAE</name>
<dbReference type="GO" id="GO:0051287">
    <property type="term" value="F:NAD binding"/>
    <property type="evidence" value="ECO:0007669"/>
    <property type="project" value="UniProtKB-UniRule"/>
</dbReference>
<evidence type="ECO:0000256" key="2">
    <source>
        <dbReference type="ARBA" id="ARBA00022857"/>
    </source>
</evidence>
<dbReference type="CDD" id="cd05333">
    <property type="entry name" value="BKR_SDR_c"/>
    <property type="match status" value="1"/>
</dbReference>
<dbReference type="PRINTS" id="PR00081">
    <property type="entry name" value="GDHRDH"/>
</dbReference>
<keyword evidence="6" id="KW-0444">Lipid biosynthesis</keyword>
<dbReference type="Proteomes" id="UP000886070">
    <property type="component" value="Unassembled WGS sequence"/>
</dbReference>
<sequence>MDLKNKVAIITGGVRGIGRAISQKFIDLGARVAIFDVSEGELKEEDKTHLFFFLKVDVTNLKEVEDGVKKVIDKFSRIDILVNNAGITQDKLILRMSEEDWDRVMSVNLKGAFNCIKAVSPFMMRQRTGRIINVSSIIGLRGNIGQANYAASKAGLIGLTKSAAREFAKRQITVNAIAPGFIQTKMTERLIESGKAKEMISQIPLGRTGRPEEVASLVAYLASDEASYITGEVIRVDGGLSM</sequence>
<dbReference type="FunFam" id="3.40.50.720:FF:000115">
    <property type="entry name" value="3-oxoacyl-[acyl-carrier-protein] reductase FabG"/>
    <property type="match status" value="1"/>
</dbReference>
<evidence type="ECO:0000256" key="6">
    <source>
        <dbReference type="RuleBase" id="RU366074"/>
    </source>
</evidence>
<dbReference type="Gene3D" id="3.40.50.720">
    <property type="entry name" value="NAD(P)-binding Rossmann-like Domain"/>
    <property type="match status" value="1"/>
</dbReference>
<dbReference type="GO" id="GO:0030497">
    <property type="term" value="P:fatty acid elongation"/>
    <property type="evidence" value="ECO:0007669"/>
    <property type="project" value="TreeGrafter"/>
</dbReference>
<evidence type="ECO:0000256" key="4">
    <source>
        <dbReference type="PIRSR" id="PIRSR611284-1"/>
    </source>
</evidence>
<comment type="subunit">
    <text evidence="6">Homotetramer.</text>
</comment>
<keyword evidence="6" id="KW-0276">Fatty acid metabolism</keyword>
<feature type="domain" description="Ketoreductase" evidence="7">
    <location>
        <begin position="6"/>
        <end position="180"/>
    </location>
</feature>
<evidence type="ECO:0000256" key="5">
    <source>
        <dbReference type="PIRSR" id="PIRSR611284-2"/>
    </source>
</evidence>
<dbReference type="InterPro" id="IPR011284">
    <property type="entry name" value="3oxo_ACP_reduc"/>
</dbReference>
<keyword evidence="6" id="KW-0275">Fatty acid biosynthesis</keyword>
<gene>
    <name evidence="8" type="primary">fabG</name>
    <name evidence="8" type="ORF">ENL39_04570</name>
</gene>
<dbReference type="InterPro" id="IPR036291">
    <property type="entry name" value="NAD(P)-bd_dom_sf"/>
</dbReference>
<dbReference type="InterPro" id="IPR057326">
    <property type="entry name" value="KR_dom"/>
</dbReference>
<keyword evidence="3 6" id="KW-0560">Oxidoreductase</keyword>
<dbReference type="UniPathway" id="UPA00094"/>
<dbReference type="SMART" id="SM00822">
    <property type="entry name" value="PKS_KR"/>
    <property type="match status" value="1"/>
</dbReference>
<organism evidence="8">
    <name type="scientific">Aerophobetes bacterium</name>
    <dbReference type="NCBI Taxonomy" id="2030807"/>
    <lineage>
        <taxon>Bacteria</taxon>
        <taxon>Candidatus Aerophobota</taxon>
    </lineage>
</organism>
<dbReference type="EMBL" id="DRTT01000129">
    <property type="protein sequence ID" value="HHF98742.1"/>
    <property type="molecule type" value="Genomic_DNA"/>
</dbReference>
<evidence type="ECO:0000256" key="1">
    <source>
        <dbReference type="ARBA" id="ARBA00006484"/>
    </source>
</evidence>
<keyword evidence="2 5" id="KW-0521">NADP</keyword>
<dbReference type="NCBIfam" id="NF009466">
    <property type="entry name" value="PRK12826.1-2"/>
    <property type="match status" value="1"/>
</dbReference>
<dbReference type="NCBIfam" id="TIGR01830">
    <property type="entry name" value="3oxo_ACP_reduc"/>
    <property type="match status" value="1"/>
</dbReference>
<dbReference type="PRINTS" id="PR00080">
    <property type="entry name" value="SDRFAMILY"/>
</dbReference>
<keyword evidence="6" id="KW-0443">Lipid metabolism</keyword>
<evidence type="ECO:0000313" key="8">
    <source>
        <dbReference type="EMBL" id="HHF98742.1"/>
    </source>
</evidence>
<feature type="binding site" evidence="5">
    <location>
        <position position="182"/>
    </location>
    <ligand>
        <name>NADP(+)</name>
        <dbReference type="ChEBI" id="CHEBI:58349"/>
    </ligand>
</feature>
<dbReference type="PROSITE" id="PS00061">
    <property type="entry name" value="ADH_SHORT"/>
    <property type="match status" value="1"/>
</dbReference>
<dbReference type="NCBIfam" id="NF005559">
    <property type="entry name" value="PRK07231.1"/>
    <property type="match status" value="1"/>
</dbReference>
<comment type="catalytic activity">
    <reaction evidence="6">
        <text>a (3R)-hydroxyacyl-[ACP] + NADP(+) = a 3-oxoacyl-[ACP] + NADPH + H(+)</text>
        <dbReference type="Rhea" id="RHEA:17397"/>
        <dbReference type="Rhea" id="RHEA-COMP:9916"/>
        <dbReference type="Rhea" id="RHEA-COMP:9945"/>
        <dbReference type="ChEBI" id="CHEBI:15378"/>
        <dbReference type="ChEBI" id="CHEBI:57783"/>
        <dbReference type="ChEBI" id="CHEBI:58349"/>
        <dbReference type="ChEBI" id="CHEBI:78776"/>
        <dbReference type="ChEBI" id="CHEBI:78827"/>
        <dbReference type="EC" id="1.1.1.100"/>
    </reaction>
</comment>
<feature type="binding site" evidence="5">
    <location>
        <begin position="12"/>
        <end position="15"/>
    </location>
    <ligand>
        <name>NADP(+)</name>
        <dbReference type="ChEBI" id="CHEBI:58349"/>
    </ligand>
</feature>
<proteinExistence type="inferred from homology"/>
<dbReference type="GO" id="GO:0004316">
    <property type="term" value="F:3-oxoacyl-[acyl-carrier-protein] reductase (NADPH) activity"/>
    <property type="evidence" value="ECO:0007669"/>
    <property type="project" value="UniProtKB-UniRule"/>
</dbReference>
<dbReference type="SUPFAM" id="SSF51735">
    <property type="entry name" value="NAD(P)-binding Rossmann-fold domains"/>
    <property type="match status" value="1"/>
</dbReference>
<protein>
    <recommendedName>
        <fullName evidence="6">3-oxoacyl-[acyl-carrier-protein] reductase</fullName>
        <ecNumber evidence="6">1.1.1.100</ecNumber>
    </recommendedName>
</protein>
<dbReference type="PANTHER" id="PTHR42760:SF40">
    <property type="entry name" value="3-OXOACYL-[ACYL-CARRIER-PROTEIN] REDUCTASE, CHLOROPLASTIC"/>
    <property type="match status" value="1"/>
</dbReference>
<feature type="active site" description="Proton acceptor" evidence="4">
    <location>
        <position position="149"/>
    </location>
</feature>
<reference evidence="8" key="1">
    <citation type="journal article" date="2020" name="mSystems">
        <title>Genome- and Community-Level Interaction Insights into Carbon Utilization and Element Cycling Functions of Hydrothermarchaeota in Hydrothermal Sediment.</title>
        <authorList>
            <person name="Zhou Z."/>
            <person name="Liu Y."/>
            <person name="Xu W."/>
            <person name="Pan J."/>
            <person name="Luo Z.H."/>
            <person name="Li M."/>
        </authorList>
    </citation>
    <scope>NUCLEOTIDE SEQUENCE [LARGE SCALE GENOMIC DNA]</scope>
    <source>
        <strain evidence="8">HyVt-92</strain>
    </source>
</reference>
<feature type="binding site" evidence="5">
    <location>
        <begin position="149"/>
        <end position="153"/>
    </location>
    <ligand>
        <name>NADP(+)</name>
        <dbReference type="ChEBI" id="CHEBI:58349"/>
    </ligand>
</feature>
<dbReference type="InterPro" id="IPR002347">
    <property type="entry name" value="SDR_fam"/>
</dbReference>
<comment type="caution">
    <text evidence="8">The sequence shown here is derived from an EMBL/GenBank/DDBJ whole genome shotgun (WGS) entry which is preliminary data.</text>
</comment>
<comment type="pathway">
    <text evidence="6">Lipid metabolism; fatty acid biosynthesis.</text>
</comment>
<dbReference type="EC" id="1.1.1.100" evidence="6"/>
<dbReference type="InterPro" id="IPR020904">
    <property type="entry name" value="Sc_DH/Rdtase_CS"/>
</dbReference>
<evidence type="ECO:0000259" key="7">
    <source>
        <dbReference type="SMART" id="SM00822"/>
    </source>
</evidence>
<dbReference type="PANTHER" id="PTHR42760">
    <property type="entry name" value="SHORT-CHAIN DEHYDROGENASES/REDUCTASES FAMILY MEMBER"/>
    <property type="match status" value="1"/>
</dbReference>
<comment type="function">
    <text evidence="6">Catalyzes the NADPH-dependent reduction of beta-ketoacyl-ACP substrates to beta-hydroxyacyl-ACP products, the first reductive step in the elongation cycle of fatty acid biosynthesis.</text>
</comment>
<feature type="binding site" evidence="5">
    <location>
        <position position="84"/>
    </location>
    <ligand>
        <name>NADP(+)</name>
        <dbReference type="ChEBI" id="CHEBI:58349"/>
    </ligand>
</feature>
<comment type="similarity">
    <text evidence="1 6">Belongs to the short-chain dehydrogenases/reductases (SDR) family.</text>
</comment>
<dbReference type="AlphaFoldDB" id="A0A7V5LZ29"/>